<dbReference type="Proteomes" id="UP000245839">
    <property type="component" value="Unassembled WGS sequence"/>
</dbReference>
<sequence length="596" mass="65548">MTDDLIELNRPPLVPRTHPFSDFVIAQGPLRSRLTEMDGLRKIELGAADLHLRGRIQAIEDGLFMGVAPIAGELLVGTMPYSRKTPLGGKIRNGLTGQYVNMARKAGGSLTIGGDCFGMVPLFLWRGEAGALLSSQLHLIAIALNAAGLPVRVDLSSMIGAWFVDNSLAIQQSTRAALIEGAEMIRADEEVVISKDGLHLHASEPQTHEPVTRDEYKDLIKVGAQEIRDNLSAVVNSGRHTVATLTGGRDSRMIFAGLVSLGLEREVAFSTRDIDDGDMQIATGLVSRYGGAFEAQRVPYSTLPVDPRRSFDRHRSTFFGAYHDYKGVGGAAVDDKHTIALIGGCGEVYRGFLSRRYDADLVARPFSRENFEALVAGHASWKKFFPEEAGDLWREALFETMAGLPGETLADRLEEHYFHFRNRLHFGASSTAAHPGRLPVNPLMSPTLKTLAARVPASVRASGAIVFDVTRELDETVAYLPYAKSGPEAFSAHGFHTPSRYDGAPPSLEPDLDLWQAAARKRSGLRLNKPPYRSREAYNAAMTAALFERLADDARVGPFVTPKLQRRFSWLQRDKKKFRTVWLSRLASAHDVLSYN</sequence>
<dbReference type="RefSeq" id="WP_109562786.1">
    <property type="nucleotide sequence ID" value="NZ_QGDJ01000001.1"/>
</dbReference>
<dbReference type="AlphaFoldDB" id="A0A2Y9A4V1"/>
<protein>
    <recommendedName>
        <fullName evidence="5">Asparagine synthase (Glutamine-hydrolysing)</fullName>
    </recommendedName>
</protein>
<evidence type="ECO:0000313" key="4">
    <source>
        <dbReference type="Proteomes" id="UP000251571"/>
    </source>
</evidence>
<dbReference type="Proteomes" id="UP000251571">
    <property type="component" value="Unassembled WGS sequence"/>
</dbReference>
<evidence type="ECO:0000313" key="1">
    <source>
        <dbReference type="EMBL" id="PWJ22210.1"/>
    </source>
</evidence>
<organism evidence="2 4">
    <name type="scientific">Jannaschia seohaensis</name>
    <dbReference type="NCBI Taxonomy" id="475081"/>
    <lineage>
        <taxon>Bacteria</taxon>
        <taxon>Pseudomonadati</taxon>
        <taxon>Pseudomonadota</taxon>
        <taxon>Alphaproteobacteria</taxon>
        <taxon>Rhodobacterales</taxon>
        <taxon>Roseobacteraceae</taxon>
        <taxon>Jannaschia</taxon>
    </lineage>
</organism>
<reference evidence="1 3" key="2">
    <citation type="submission" date="2018-03" db="EMBL/GenBank/DDBJ databases">
        <title>Genomic Encyclopedia of Archaeal and Bacterial Type Strains, Phase II (KMG-II): from individual species to whole genera.</title>
        <authorList>
            <person name="Goeker M."/>
        </authorList>
    </citation>
    <scope>NUCLEOTIDE SEQUENCE [LARGE SCALE GENOMIC DNA]</scope>
    <source>
        <strain evidence="1 3">DSM 25227</strain>
    </source>
</reference>
<accession>A0A2Y9A4V1</accession>
<evidence type="ECO:0000313" key="2">
    <source>
        <dbReference type="EMBL" id="SSA38488.1"/>
    </source>
</evidence>
<dbReference type="EMBL" id="UETC01000001">
    <property type="protein sequence ID" value="SSA38488.1"/>
    <property type="molecule type" value="Genomic_DNA"/>
</dbReference>
<proteinExistence type="predicted"/>
<dbReference type="EMBL" id="QGDJ01000001">
    <property type="protein sequence ID" value="PWJ22210.1"/>
    <property type="molecule type" value="Genomic_DNA"/>
</dbReference>
<reference evidence="2 4" key="1">
    <citation type="submission" date="2016-10" db="EMBL/GenBank/DDBJ databases">
        <authorList>
            <person name="Cai Z."/>
        </authorList>
    </citation>
    <scope>NUCLEOTIDE SEQUENCE [LARGE SCALE GENOMIC DNA]</scope>
    <source>
        <strain evidence="2 4">DSM 25227</strain>
    </source>
</reference>
<keyword evidence="3" id="KW-1185">Reference proteome</keyword>
<dbReference type="OrthoDB" id="7804473at2"/>
<evidence type="ECO:0008006" key="5">
    <source>
        <dbReference type="Google" id="ProtNLM"/>
    </source>
</evidence>
<gene>
    <name evidence="1" type="ORF">BCF38_101620</name>
    <name evidence="2" type="ORF">SAMN05421539_101620</name>
</gene>
<name>A0A2Y9A4V1_9RHOB</name>
<evidence type="ECO:0000313" key="3">
    <source>
        <dbReference type="Proteomes" id="UP000245839"/>
    </source>
</evidence>